<comment type="caution">
    <text evidence="2">The sequence shown here is derived from an EMBL/GenBank/DDBJ whole genome shotgun (WGS) entry which is preliminary data.</text>
</comment>
<dbReference type="CDD" id="cd09117">
    <property type="entry name" value="PLDc_Bfil_DEXD_like"/>
    <property type="match status" value="1"/>
</dbReference>
<dbReference type="InterPro" id="IPR001736">
    <property type="entry name" value="PLipase_D/transphosphatidylase"/>
</dbReference>
<dbReference type="EMBL" id="JACIJB010000007">
    <property type="protein sequence ID" value="MBB5661087.1"/>
    <property type="molecule type" value="Genomic_DNA"/>
</dbReference>
<dbReference type="RefSeq" id="WP_123288326.1">
    <property type="nucleotide sequence ID" value="NZ_JACIJB010000007.1"/>
</dbReference>
<dbReference type="PROSITE" id="PS50035">
    <property type="entry name" value="PLD"/>
    <property type="match status" value="1"/>
</dbReference>
<proteinExistence type="predicted"/>
<dbReference type="GO" id="GO:0006793">
    <property type="term" value="P:phosphorus metabolic process"/>
    <property type="evidence" value="ECO:0007669"/>
    <property type="project" value="UniProtKB-ARBA"/>
</dbReference>
<dbReference type="OrthoDB" id="7605423at2"/>
<evidence type="ECO:0000259" key="1">
    <source>
        <dbReference type="PROSITE" id="PS50035"/>
    </source>
</evidence>
<dbReference type="AlphaFoldDB" id="A0A7W9E787"/>
<reference evidence="2 3" key="1">
    <citation type="submission" date="2020-08" db="EMBL/GenBank/DDBJ databases">
        <title>Genomic Encyclopedia of Type Strains, Phase IV (KMG-IV): sequencing the most valuable type-strain genomes for metagenomic binning, comparative biology and taxonomic classification.</title>
        <authorList>
            <person name="Goeker M."/>
        </authorList>
    </citation>
    <scope>NUCLEOTIDE SEQUENCE [LARGE SCALE GENOMIC DNA]</scope>
    <source>
        <strain evidence="2 3">DSM 24448</strain>
    </source>
</reference>
<sequence length="291" mass="32194">MSRLITESPWKKITKAARDAASPSKVAVAYFGKRGDSLLPLVPNSNLVVDASLASVQCGITHPGALRRLRKNGVRIFTLPLLHAKVFAFDTYSFVGSTNASSRSQKVLTEAVLRSSDPATLKSVRKFVDSLCTDELSDDDLKWLEKQYKPPSIKLPSASPQPFARLLMQIKPSDKQGFSGHQVQPSLSAWAEFFGVEMDDADVPTLRLRNVDTGDVIDRKVVRHKVVITVDIPEAVPGNLLEVWRVGLDRYDYRVVDPTDSAFKALNTELTTTPNPVWKSGRLWILTGPQP</sequence>
<gene>
    <name evidence="2" type="ORF">FHS65_001845</name>
</gene>
<accession>A0A7W9E787</accession>
<dbReference type="GO" id="GO:0003824">
    <property type="term" value="F:catalytic activity"/>
    <property type="evidence" value="ECO:0007669"/>
    <property type="project" value="InterPro"/>
</dbReference>
<evidence type="ECO:0000313" key="2">
    <source>
        <dbReference type="EMBL" id="MBB5661087.1"/>
    </source>
</evidence>
<keyword evidence="3" id="KW-1185">Reference proteome</keyword>
<evidence type="ECO:0000313" key="3">
    <source>
        <dbReference type="Proteomes" id="UP000548978"/>
    </source>
</evidence>
<protein>
    <recommendedName>
        <fullName evidence="1">PLD phosphodiesterase domain-containing protein</fullName>
    </recommendedName>
</protein>
<dbReference type="Proteomes" id="UP000548978">
    <property type="component" value="Unassembled WGS sequence"/>
</dbReference>
<dbReference type="SUPFAM" id="SSF56024">
    <property type="entry name" value="Phospholipase D/nuclease"/>
    <property type="match status" value="1"/>
</dbReference>
<dbReference type="Gene3D" id="3.30.870.10">
    <property type="entry name" value="Endonuclease Chain A"/>
    <property type="match status" value="1"/>
</dbReference>
<name>A0A7W9E787_9CAUL</name>
<feature type="domain" description="PLD phosphodiesterase" evidence="1">
    <location>
        <begin position="78"/>
        <end position="104"/>
    </location>
</feature>
<organism evidence="2 3">
    <name type="scientific">Brevundimonas halotolerans</name>
    <dbReference type="NCBI Taxonomy" id="69670"/>
    <lineage>
        <taxon>Bacteria</taxon>
        <taxon>Pseudomonadati</taxon>
        <taxon>Pseudomonadota</taxon>
        <taxon>Alphaproteobacteria</taxon>
        <taxon>Caulobacterales</taxon>
        <taxon>Caulobacteraceae</taxon>
        <taxon>Brevundimonas</taxon>
    </lineage>
</organism>